<dbReference type="PANTHER" id="PTHR33112">
    <property type="entry name" value="DOMAIN PROTEIN, PUTATIVE-RELATED"/>
    <property type="match status" value="1"/>
</dbReference>
<gene>
    <name evidence="3" type="ORF">EDB81DRAFT_766458</name>
</gene>
<name>A0A9P9DMH1_9HYPO</name>
<keyword evidence="4" id="KW-1185">Reference proteome</keyword>
<sequence>MYDSWFSYSITKPYPFRWFTPVTVAGGVILTIIFTLINLASSGFYLKTIYTDNPNGTMTTKTTWYMKPPFNWEGDLAVKCQPKFLSVGDRFFTSNLGLQYEVKSITIPKNDTQKPTSLPSVPYLNNTLENCFLTSSALNLQKADTASRATWWLSWVTSYTVAAASCIIMTEQGAVNLTLGVQYGGETDHIYDYVIEDNYTTHASAWWGTRLTNVYLAGVLATMSQIELSDSTYLAHGVITYTRNQSEENIRSSEFFSMGKWFITSDGFIDSSADLLTNTIEEGLHHVKLLHSLVSVDLGSCESPNLLLDKESLRYAISAPNDTNRQQGGLLYGAAEDMGAPQRFTSIPPPDEPTKLTLLNETYHDFTPIMGDLGCTNATIVSQYLCSVPQRKSTGTMLTAIVLANLVFLQAAWKILNLIAEGLLPSKDPRVNVCQGCSGALYQDTRMGRLSPSGKAKVDSVIMCGILPPFTAALSSFLKDCLSVISHCFNTAQSQNYFVMAEGQVDNLCKRCQGINLDHLFEPLLADDSEPFLVLDRIPEWAGASCPLCTFLLDMIPAERRDTCEALHILRKTRYLRNGSTNATPLEAPQTTARTTLDIQARMAGNSFETPPETGLYYGSFVNFSKAPETPVLVNHRKVDYTALREWYDRVRTIRRETMDTFPVSMIDCHARKIVPVNAPCDYIALSYVWGPTSAEPSQGNSLPTYLPRTVEDAITVVRELGLRYLWVDRYCLDQSKKAEFQTQLNQMADIYRHALMTIIGAAGSDADYGLPGVSSRTRIKQPRVKIGDYVLWSSMNDPRKVVQKSAWMTRAWTFQEGVFSWNWLAFTDEQVFFQRSNKEWANLERWWMVSCEMFPRGGLGADANCPLLRMFDNIWNNEGAIHHTLPMYTLRSLTYQSDALNGSLGLINRCGKGPYPLNHYFGTPILGPLVNHRKAFGRDSSRTWSLTEAFLVSLCWRSLQPGPRRPGFPSWSWTGWQTDYNPPEMVILHLGLFEKSLFDVKLQVQTTQGLVNWESMCNGRDWETYQDWSSIPQELYIQAPTVSLTVQRDPREFQKSFQGHAADQLPMRWCALLSDDECNALVEVRLVDEKVDAEIQRSGTVSLKAIVLRQVDPKRAVAEGFSYQENGVWFFAILVHEGEDGATRVGSLELRRDNYFVSWKNDVSHSDADEGKVWVNYEQKDYVDCAECRTAALENLGRGKKEVMIKVL</sequence>
<keyword evidence="1" id="KW-0812">Transmembrane</keyword>
<protein>
    <submittedName>
        <fullName evidence="3">Heterokaryon incompatibility protein-domain-containing protein</fullName>
    </submittedName>
</protein>
<comment type="caution">
    <text evidence="3">The sequence shown here is derived from an EMBL/GenBank/DDBJ whole genome shotgun (WGS) entry which is preliminary data.</text>
</comment>
<feature type="transmembrane region" description="Helical" evidence="1">
    <location>
        <begin position="18"/>
        <end position="40"/>
    </location>
</feature>
<keyword evidence="1" id="KW-1133">Transmembrane helix</keyword>
<evidence type="ECO:0000313" key="4">
    <source>
        <dbReference type="Proteomes" id="UP000738349"/>
    </source>
</evidence>
<dbReference type="InterPro" id="IPR010730">
    <property type="entry name" value="HET"/>
</dbReference>
<dbReference type="AlphaFoldDB" id="A0A9P9DMH1"/>
<dbReference type="OrthoDB" id="5428863at2759"/>
<dbReference type="Proteomes" id="UP000738349">
    <property type="component" value="Unassembled WGS sequence"/>
</dbReference>
<keyword evidence="1" id="KW-0472">Membrane</keyword>
<proteinExistence type="predicted"/>
<evidence type="ECO:0000256" key="1">
    <source>
        <dbReference type="SAM" id="Phobius"/>
    </source>
</evidence>
<dbReference type="EMBL" id="JAGMUV010000024">
    <property type="protein sequence ID" value="KAH7121657.1"/>
    <property type="molecule type" value="Genomic_DNA"/>
</dbReference>
<accession>A0A9P9DMH1</accession>
<evidence type="ECO:0000259" key="2">
    <source>
        <dbReference type="Pfam" id="PF06985"/>
    </source>
</evidence>
<dbReference type="PANTHER" id="PTHR33112:SF1">
    <property type="entry name" value="HETEROKARYON INCOMPATIBILITY DOMAIN-CONTAINING PROTEIN"/>
    <property type="match status" value="1"/>
</dbReference>
<organism evidence="3 4">
    <name type="scientific">Dactylonectria macrodidyma</name>
    <dbReference type="NCBI Taxonomy" id="307937"/>
    <lineage>
        <taxon>Eukaryota</taxon>
        <taxon>Fungi</taxon>
        <taxon>Dikarya</taxon>
        <taxon>Ascomycota</taxon>
        <taxon>Pezizomycotina</taxon>
        <taxon>Sordariomycetes</taxon>
        <taxon>Hypocreomycetidae</taxon>
        <taxon>Hypocreales</taxon>
        <taxon>Nectriaceae</taxon>
        <taxon>Dactylonectria</taxon>
    </lineage>
</organism>
<dbReference type="Pfam" id="PF06985">
    <property type="entry name" value="HET"/>
    <property type="match status" value="1"/>
</dbReference>
<feature type="domain" description="Heterokaryon incompatibility" evidence="2">
    <location>
        <begin position="683"/>
        <end position="817"/>
    </location>
</feature>
<evidence type="ECO:0000313" key="3">
    <source>
        <dbReference type="EMBL" id="KAH7121657.1"/>
    </source>
</evidence>
<reference evidence="3" key="1">
    <citation type="journal article" date="2021" name="Nat. Commun.">
        <title>Genetic determinants of endophytism in the Arabidopsis root mycobiome.</title>
        <authorList>
            <person name="Mesny F."/>
            <person name="Miyauchi S."/>
            <person name="Thiergart T."/>
            <person name="Pickel B."/>
            <person name="Atanasova L."/>
            <person name="Karlsson M."/>
            <person name="Huettel B."/>
            <person name="Barry K.W."/>
            <person name="Haridas S."/>
            <person name="Chen C."/>
            <person name="Bauer D."/>
            <person name="Andreopoulos W."/>
            <person name="Pangilinan J."/>
            <person name="LaButti K."/>
            <person name="Riley R."/>
            <person name="Lipzen A."/>
            <person name="Clum A."/>
            <person name="Drula E."/>
            <person name="Henrissat B."/>
            <person name="Kohler A."/>
            <person name="Grigoriev I.V."/>
            <person name="Martin F.M."/>
            <person name="Hacquard S."/>
        </authorList>
    </citation>
    <scope>NUCLEOTIDE SEQUENCE</scope>
    <source>
        <strain evidence="3">MPI-CAGE-AT-0147</strain>
    </source>
</reference>